<evidence type="ECO:0000256" key="2">
    <source>
        <dbReference type="ARBA" id="ARBA00023012"/>
    </source>
</evidence>
<evidence type="ECO:0000256" key="3">
    <source>
        <dbReference type="ARBA" id="ARBA00023015"/>
    </source>
</evidence>
<dbReference type="KEGG" id="vbh:CMV30_09450"/>
<evidence type="ECO:0000256" key="5">
    <source>
        <dbReference type="ARBA" id="ARBA00023163"/>
    </source>
</evidence>
<dbReference type="GO" id="GO:0005829">
    <property type="term" value="C:cytosol"/>
    <property type="evidence" value="ECO:0007669"/>
    <property type="project" value="TreeGrafter"/>
</dbReference>
<name>A0A290QJW1_9BACT</name>
<dbReference type="GO" id="GO:0000976">
    <property type="term" value="F:transcription cis-regulatory region binding"/>
    <property type="evidence" value="ECO:0007669"/>
    <property type="project" value="TreeGrafter"/>
</dbReference>
<dbReference type="Gene3D" id="1.10.10.10">
    <property type="entry name" value="Winged helix-like DNA-binding domain superfamily/Winged helix DNA-binding domain"/>
    <property type="match status" value="1"/>
</dbReference>
<dbReference type="Pfam" id="PF00072">
    <property type="entry name" value="Response_reg"/>
    <property type="match status" value="1"/>
</dbReference>
<dbReference type="InterPro" id="IPR011006">
    <property type="entry name" value="CheY-like_superfamily"/>
</dbReference>
<dbReference type="GO" id="GO:0006355">
    <property type="term" value="P:regulation of DNA-templated transcription"/>
    <property type="evidence" value="ECO:0007669"/>
    <property type="project" value="InterPro"/>
</dbReference>
<evidence type="ECO:0000259" key="8">
    <source>
        <dbReference type="PROSITE" id="PS50110"/>
    </source>
</evidence>
<evidence type="ECO:0000256" key="7">
    <source>
        <dbReference type="PROSITE-ProRule" id="PRU01091"/>
    </source>
</evidence>
<sequence>MKILIVEDERRVAQFVERALAELSHTTRVAPTCAAARDALADTPFDAVILDLGLPDGDGLALLREWRASGFNEPVLILSARDAVSDRIHGLDLGADDYLPKPFVIDELIARIRSLLRRHAGAKTTVLTHGAIRLDLLSRAATLDGQPVELTSREFALLELFLQNPGRVLTRTLIAEKIWDASYDMETNLIDVYVRRLRKKLEPSPDRPLLKTIRGTGYQLA</sequence>
<gene>
    <name evidence="10" type="ORF">CMV30_09450</name>
</gene>
<dbReference type="Gene3D" id="6.10.250.690">
    <property type="match status" value="1"/>
</dbReference>
<accession>A0A290QJW1</accession>
<dbReference type="InterPro" id="IPR039420">
    <property type="entry name" value="WalR-like"/>
</dbReference>
<dbReference type="Gene3D" id="3.40.50.2300">
    <property type="match status" value="1"/>
</dbReference>
<feature type="domain" description="OmpR/PhoB-type" evidence="9">
    <location>
        <begin position="124"/>
        <end position="221"/>
    </location>
</feature>
<keyword evidence="1 6" id="KW-0597">Phosphoprotein</keyword>
<evidence type="ECO:0000256" key="6">
    <source>
        <dbReference type="PROSITE-ProRule" id="PRU00169"/>
    </source>
</evidence>
<organism evidence="10 11">
    <name type="scientific">Nibricoccus aquaticus</name>
    <dbReference type="NCBI Taxonomy" id="2576891"/>
    <lineage>
        <taxon>Bacteria</taxon>
        <taxon>Pseudomonadati</taxon>
        <taxon>Verrucomicrobiota</taxon>
        <taxon>Opitutia</taxon>
        <taxon>Opitutales</taxon>
        <taxon>Opitutaceae</taxon>
        <taxon>Nibricoccus</taxon>
    </lineage>
</organism>
<keyword evidence="11" id="KW-1185">Reference proteome</keyword>
<dbReference type="PANTHER" id="PTHR48111">
    <property type="entry name" value="REGULATOR OF RPOS"/>
    <property type="match status" value="1"/>
</dbReference>
<keyword evidence="4 7" id="KW-0238">DNA-binding</keyword>
<dbReference type="PROSITE" id="PS51755">
    <property type="entry name" value="OMPR_PHOB"/>
    <property type="match status" value="1"/>
</dbReference>
<evidence type="ECO:0000256" key="1">
    <source>
        <dbReference type="ARBA" id="ARBA00022553"/>
    </source>
</evidence>
<evidence type="ECO:0000259" key="9">
    <source>
        <dbReference type="PROSITE" id="PS51755"/>
    </source>
</evidence>
<dbReference type="OrthoDB" id="9790454at2"/>
<feature type="DNA-binding region" description="OmpR/PhoB-type" evidence="7">
    <location>
        <begin position="124"/>
        <end position="221"/>
    </location>
</feature>
<dbReference type="SUPFAM" id="SSF52172">
    <property type="entry name" value="CheY-like"/>
    <property type="match status" value="1"/>
</dbReference>
<evidence type="ECO:0000313" key="11">
    <source>
        <dbReference type="Proteomes" id="UP000217265"/>
    </source>
</evidence>
<protein>
    <submittedName>
        <fullName evidence="10">Two-component system response regulator QseB</fullName>
    </submittedName>
</protein>
<reference evidence="10 11" key="1">
    <citation type="submission" date="2017-09" db="EMBL/GenBank/DDBJ databases">
        <title>Complete genome sequence of Verrucomicrobial strain HZ-65, isolated from freshwater.</title>
        <authorList>
            <person name="Choi A."/>
        </authorList>
    </citation>
    <scope>NUCLEOTIDE SEQUENCE [LARGE SCALE GENOMIC DNA]</scope>
    <source>
        <strain evidence="10 11">HZ-65</strain>
    </source>
</reference>
<dbReference type="Proteomes" id="UP000217265">
    <property type="component" value="Chromosome"/>
</dbReference>
<dbReference type="SMART" id="SM00448">
    <property type="entry name" value="REC"/>
    <property type="match status" value="1"/>
</dbReference>
<dbReference type="InterPro" id="IPR001867">
    <property type="entry name" value="OmpR/PhoB-type_DNA-bd"/>
</dbReference>
<dbReference type="InterPro" id="IPR036388">
    <property type="entry name" value="WH-like_DNA-bd_sf"/>
</dbReference>
<proteinExistence type="predicted"/>
<feature type="domain" description="Response regulatory" evidence="8">
    <location>
        <begin position="2"/>
        <end position="116"/>
    </location>
</feature>
<dbReference type="FunFam" id="1.10.10.10:FF:000005">
    <property type="entry name" value="Two-component system response regulator"/>
    <property type="match status" value="1"/>
</dbReference>
<dbReference type="PANTHER" id="PTHR48111:SF36">
    <property type="entry name" value="TRANSCRIPTIONAL REGULATORY PROTEIN CUTR"/>
    <property type="match status" value="1"/>
</dbReference>
<dbReference type="PROSITE" id="PS50110">
    <property type="entry name" value="RESPONSE_REGULATORY"/>
    <property type="match status" value="1"/>
</dbReference>
<dbReference type="RefSeq" id="WP_096055794.1">
    <property type="nucleotide sequence ID" value="NZ_CP023344.1"/>
</dbReference>
<dbReference type="InterPro" id="IPR001789">
    <property type="entry name" value="Sig_transdc_resp-reg_receiver"/>
</dbReference>
<dbReference type="EMBL" id="CP023344">
    <property type="protein sequence ID" value="ATC64162.1"/>
    <property type="molecule type" value="Genomic_DNA"/>
</dbReference>
<evidence type="ECO:0000313" key="10">
    <source>
        <dbReference type="EMBL" id="ATC64162.1"/>
    </source>
</evidence>
<dbReference type="AlphaFoldDB" id="A0A290QJW1"/>
<dbReference type="GO" id="GO:0000156">
    <property type="term" value="F:phosphorelay response regulator activity"/>
    <property type="evidence" value="ECO:0007669"/>
    <property type="project" value="TreeGrafter"/>
</dbReference>
<dbReference type="SMART" id="SM00862">
    <property type="entry name" value="Trans_reg_C"/>
    <property type="match status" value="1"/>
</dbReference>
<keyword evidence="2" id="KW-0902">Two-component regulatory system</keyword>
<dbReference type="GO" id="GO:0032993">
    <property type="term" value="C:protein-DNA complex"/>
    <property type="evidence" value="ECO:0007669"/>
    <property type="project" value="TreeGrafter"/>
</dbReference>
<dbReference type="Pfam" id="PF00486">
    <property type="entry name" value="Trans_reg_C"/>
    <property type="match status" value="1"/>
</dbReference>
<evidence type="ECO:0000256" key="4">
    <source>
        <dbReference type="ARBA" id="ARBA00023125"/>
    </source>
</evidence>
<keyword evidence="5" id="KW-0804">Transcription</keyword>
<dbReference type="CDD" id="cd00383">
    <property type="entry name" value="trans_reg_C"/>
    <property type="match status" value="1"/>
</dbReference>
<feature type="modified residue" description="4-aspartylphosphate" evidence="6">
    <location>
        <position position="51"/>
    </location>
</feature>
<dbReference type="CDD" id="cd17624">
    <property type="entry name" value="REC_OmpR_PmrA-like"/>
    <property type="match status" value="1"/>
</dbReference>
<keyword evidence="3" id="KW-0805">Transcription regulation</keyword>